<gene>
    <name evidence="10" type="primary">queC</name>
    <name evidence="11" type="ORF">A2024_03980</name>
</gene>
<evidence type="ECO:0000256" key="10">
    <source>
        <dbReference type="HAMAP-Rule" id="MF_01633"/>
    </source>
</evidence>
<dbReference type="Gene3D" id="3.40.50.620">
    <property type="entry name" value="HUPs"/>
    <property type="match status" value="1"/>
</dbReference>
<dbReference type="InterPro" id="IPR014729">
    <property type="entry name" value="Rossmann-like_a/b/a_fold"/>
</dbReference>
<keyword evidence="4 10" id="KW-0547">Nucleotide-binding</keyword>
<feature type="binding site" evidence="10">
    <location>
        <position position="201"/>
    </location>
    <ligand>
        <name>Zn(2+)</name>
        <dbReference type="ChEBI" id="CHEBI:29105"/>
    </ligand>
</feature>
<organism evidence="11 12">
    <name type="scientific">Candidatus Edwardsbacteria bacterium GWF2_54_11</name>
    <dbReference type="NCBI Taxonomy" id="1817851"/>
    <lineage>
        <taxon>Bacteria</taxon>
        <taxon>Candidatus Edwardsiibacteriota</taxon>
    </lineage>
</organism>
<evidence type="ECO:0000256" key="6">
    <source>
        <dbReference type="ARBA" id="ARBA00022840"/>
    </source>
</evidence>
<keyword evidence="5 10" id="KW-0862">Zinc</keyword>
<protein>
    <recommendedName>
        <fullName evidence="8 10">7-cyano-7-deazaguanine synthase</fullName>
        <ecNumber evidence="8 10">6.3.4.20</ecNumber>
    </recommendedName>
    <alternativeName>
        <fullName evidence="10">7-cyano-7-carbaguanine synthase</fullName>
    </alternativeName>
    <alternativeName>
        <fullName evidence="10">PreQ(0) synthase</fullName>
    </alternativeName>
    <alternativeName>
        <fullName evidence="10">Queuosine biosynthesis protein QueC</fullName>
    </alternativeName>
</protein>
<dbReference type="PANTHER" id="PTHR42914:SF1">
    <property type="entry name" value="7-CYANO-7-DEAZAGUANINE SYNTHASE"/>
    <property type="match status" value="1"/>
</dbReference>
<feature type="binding site" evidence="10">
    <location>
        <position position="207"/>
    </location>
    <ligand>
        <name>Zn(2+)</name>
        <dbReference type="ChEBI" id="CHEBI:29105"/>
    </ligand>
</feature>
<proteinExistence type="inferred from homology"/>
<dbReference type="PANTHER" id="PTHR42914">
    <property type="entry name" value="7-CYANO-7-DEAZAGUANINE SYNTHASE"/>
    <property type="match status" value="1"/>
</dbReference>
<dbReference type="NCBIfam" id="TIGR00364">
    <property type="entry name" value="7-cyano-7-deazaguanine synthase QueC"/>
    <property type="match status" value="1"/>
</dbReference>
<evidence type="ECO:0000256" key="7">
    <source>
        <dbReference type="ARBA" id="ARBA00037993"/>
    </source>
</evidence>
<name>A0A1F5RDM1_9BACT</name>
<dbReference type="EMBL" id="MFFM01000034">
    <property type="protein sequence ID" value="OGF12153.1"/>
    <property type="molecule type" value="Genomic_DNA"/>
</dbReference>
<sequence>MGLNKKAVILLSGGLDSATVLFWAIKKGYHPQALIFDYGQRHSREVASARALCKKTGVPFRVISIKLPWQGSSLLDKKTTLPRAGSVKNIGLKIPSTYVPGRNTLFLSYGLSFAEATGAGAVMIGANALDYSGYPDCRPDFIEAMSKVFKLGTKAGRQGRPIKIVAPLLKLTKSQIIKLGINLGVPYELTWSCYRGGKRPCGTCDSCLLRNKGFDEAGVEDPALN</sequence>
<evidence type="ECO:0000313" key="11">
    <source>
        <dbReference type="EMBL" id="OGF12153.1"/>
    </source>
</evidence>
<dbReference type="GO" id="GO:0016879">
    <property type="term" value="F:ligase activity, forming carbon-nitrogen bonds"/>
    <property type="evidence" value="ECO:0007669"/>
    <property type="project" value="UniProtKB-UniRule"/>
</dbReference>
<evidence type="ECO:0000256" key="4">
    <source>
        <dbReference type="ARBA" id="ARBA00022741"/>
    </source>
</evidence>
<keyword evidence="3 10" id="KW-0479">Metal-binding</keyword>
<dbReference type="AlphaFoldDB" id="A0A1F5RDM1"/>
<feature type="binding site" evidence="10">
    <location>
        <position position="204"/>
    </location>
    <ligand>
        <name>Zn(2+)</name>
        <dbReference type="ChEBI" id="CHEBI:29105"/>
    </ligand>
</feature>
<dbReference type="SUPFAM" id="SSF52402">
    <property type="entry name" value="Adenine nucleotide alpha hydrolases-like"/>
    <property type="match status" value="1"/>
</dbReference>
<dbReference type="InterPro" id="IPR018317">
    <property type="entry name" value="QueC"/>
</dbReference>
<dbReference type="EC" id="6.3.4.20" evidence="8 10"/>
<keyword evidence="10" id="KW-0671">Queuosine biosynthesis</keyword>
<evidence type="ECO:0000256" key="9">
    <source>
        <dbReference type="ARBA" id="ARBA00047890"/>
    </source>
</evidence>
<accession>A0A1F5RDM1</accession>
<dbReference type="Proteomes" id="UP000177230">
    <property type="component" value="Unassembled WGS sequence"/>
</dbReference>
<dbReference type="UniPathway" id="UPA00391"/>
<dbReference type="PIRSF" id="PIRSF006293">
    <property type="entry name" value="ExsB"/>
    <property type="match status" value="1"/>
</dbReference>
<evidence type="ECO:0000256" key="5">
    <source>
        <dbReference type="ARBA" id="ARBA00022833"/>
    </source>
</evidence>
<keyword evidence="6 10" id="KW-0067">ATP-binding</keyword>
<reference evidence="11 12" key="1">
    <citation type="journal article" date="2016" name="Nat. Commun.">
        <title>Thousands of microbial genomes shed light on interconnected biogeochemical processes in an aquifer system.</title>
        <authorList>
            <person name="Anantharaman K."/>
            <person name="Brown C.T."/>
            <person name="Hug L.A."/>
            <person name="Sharon I."/>
            <person name="Castelle C.J."/>
            <person name="Probst A.J."/>
            <person name="Thomas B.C."/>
            <person name="Singh A."/>
            <person name="Wilkins M.J."/>
            <person name="Karaoz U."/>
            <person name="Brodie E.L."/>
            <person name="Williams K.H."/>
            <person name="Hubbard S.S."/>
            <person name="Banfield J.F."/>
        </authorList>
    </citation>
    <scope>NUCLEOTIDE SEQUENCE [LARGE SCALE GENOMIC DNA]</scope>
</reference>
<comment type="cofactor">
    <cofactor evidence="10">
        <name>Zn(2+)</name>
        <dbReference type="ChEBI" id="CHEBI:29105"/>
    </cofactor>
    <text evidence="10">Binds 1 zinc ion per subunit.</text>
</comment>
<comment type="caution">
    <text evidence="11">The sequence shown here is derived from an EMBL/GenBank/DDBJ whole genome shotgun (WGS) entry which is preliminary data.</text>
</comment>
<evidence type="ECO:0000313" key="12">
    <source>
        <dbReference type="Proteomes" id="UP000177230"/>
    </source>
</evidence>
<evidence type="ECO:0000256" key="8">
    <source>
        <dbReference type="ARBA" id="ARBA00039149"/>
    </source>
</evidence>
<comment type="function">
    <text evidence="10">Catalyzes the ATP-dependent conversion of 7-carboxy-7-deazaguanine (CDG) to 7-cyano-7-deazaguanine (preQ(0)).</text>
</comment>
<dbReference type="GO" id="GO:0005524">
    <property type="term" value="F:ATP binding"/>
    <property type="evidence" value="ECO:0007669"/>
    <property type="project" value="UniProtKB-UniRule"/>
</dbReference>
<dbReference type="Pfam" id="PF06508">
    <property type="entry name" value="QueC"/>
    <property type="match status" value="1"/>
</dbReference>
<comment type="similarity">
    <text evidence="7 10">Belongs to the QueC family.</text>
</comment>
<dbReference type="GO" id="GO:0008616">
    <property type="term" value="P:tRNA queuosine(34) biosynthetic process"/>
    <property type="evidence" value="ECO:0007669"/>
    <property type="project" value="UniProtKB-UniRule"/>
</dbReference>
<feature type="binding site" evidence="10">
    <location>
        <position position="193"/>
    </location>
    <ligand>
        <name>Zn(2+)</name>
        <dbReference type="ChEBI" id="CHEBI:29105"/>
    </ligand>
</feature>
<evidence type="ECO:0000256" key="2">
    <source>
        <dbReference type="ARBA" id="ARBA00022598"/>
    </source>
</evidence>
<dbReference type="GO" id="GO:0008270">
    <property type="term" value="F:zinc ion binding"/>
    <property type="evidence" value="ECO:0007669"/>
    <property type="project" value="UniProtKB-UniRule"/>
</dbReference>
<keyword evidence="2 10" id="KW-0436">Ligase</keyword>
<feature type="binding site" evidence="10">
    <location>
        <begin position="11"/>
        <end position="21"/>
    </location>
    <ligand>
        <name>ATP</name>
        <dbReference type="ChEBI" id="CHEBI:30616"/>
    </ligand>
</feature>
<evidence type="ECO:0000256" key="3">
    <source>
        <dbReference type="ARBA" id="ARBA00022723"/>
    </source>
</evidence>
<dbReference type="HAMAP" id="MF_01633">
    <property type="entry name" value="QueC"/>
    <property type="match status" value="1"/>
</dbReference>
<comment type="catalytic activity">
    <reaction evidence="9 10">
        <text>7-carboxy-7-carbaguanine + NH4(+) + 2 ATP = 7-cyano-7-carbaguanine + 2 AMP + 2 diphosphate + 2 H(+)</text>
        <dbReference type="Rhea" id="RHEA:27982"/>
        <dbReference type="ChEBI" id="CHEBI:15378"/>
        <dbReference type="ChEBI" id="CHEBI:28938"/>
        <dbReference type="ChEBI" id="CHEBI:30616"/>
        <dbReference type="ChEBI" id="CHEBI:33019"/>
        <dbReference type="ChEBI" id="CHEBI:45075"/>
        <dbReference type="ChEBI" id="CHEBI:61036"/>
        <dbReference type="ChEBI" id="CHEBI:456215"/>
        <dbReference type="EC" id="6.3.4.20"/>
    </reaction>
</comment>
<comment type="pathway">
    <text evidence="1 10">Purine metabolism; 7-cyano-7-deazaguanine biosynthesis.</text>
</comment>
<dbReference type="CDD" id="cd01995">
    <property type="entry name" value="QueC-like"/>
    <property type="match status" value="1"/>
</dbReference>
<evidence type="ECO:0000256" key="1">
    <source>
        <dbReference type="ARBA" id="ARBA00005061"/>
    </source>
</evidence>